<reference evidence="10" key="1">
    <citation type="journal article" date="2021" name="Nat. Commun.">
        <title>Genetic determinants of endophytism in the Arabidopsis root mycobiome.</title>
        <authorList>
            <person name="Mesny F."/>
            <person name="Miyauchi S."/>
            <person name="Thiergart T."/>
            <person name="Pickel B."/>
            <person name="Atanasova L."/>
            <person name="Karlsson M."/>
            <person name="Huettel B."/>
            <person name="Barry K.W."/>
            <person name="Haridas S."/>
            <person name="Chen C."/>
            <person name="Bauer D."/>
            <person name="Andreopoulos W."/>
            <person name="Pangilinan J."/>
            <person name="LaButti K."/>
            <person name="Riley R."/>
            <person name="Lipzen A."/>
            <person name="Clum A."/>
            <person name="Drula E."/>
            <person name="Henrissat B."/>
            <person name="Kohler A."/>
            <person name="Grigoriev I.V."/>
            <person name="Martin F.M."/>
            <person name="Hacquard S."/>
        </authorList>
    </citation>
    <scope>NUCLEOTIDE SEQUENCE</scope>
    <source>
        <strain evidence="10">MPI-SDFR-AT-0117</strain>
    </source>
</reference>
<keyword evidence="2" id="KW-0479">Metal-binding</keyword>
<evidence type="ECO:0000256" key="3">
    <source>
        <dbReference type="ARBA" id="ARBA00022833"/>
    </source>
</evidence>
<dbReference type="SUPFAM" id="SSF57701">
    <property type="entry name" value="Zn2/Cys6 DNA-binding domain"/>
    <property type="match status" value="1"/>
</dbReference>
<keyword evidence="3" id="KW-0862">Zinc</keyword>
<dbReference type="GO" id="GO:0005634">
    <property type="term" value="C:nucleus"/>
    <property type="evidence" value="ECO:0007669"/>
    <property type="project" value="UniProtKB-SubCell"/>
</dbReference>
<dbReference type="PROSITE" id="PS00463">
    <property type="entry name" value="ZN2_CY6_FUNGAL_1"/>
    <property type="match status" value="1"/>
</dbReference>
<gene>
    <name evidence="10" type="ORF">F5X68DRAFT_239195</name>
</gene>
<feature type="compositionally biased region" description="Low complexity" evidence="8">
    <location>
        <begin position="78"/>
        <end position="91"/>
    </location>
</feature>
<name>A0A9P8VCM3_9PEZI</name>
<evidence type="ECO:0000259" key="9">
    <source>
        <dbReference type="PROSITE" id="PS50048"/>
    </source>
</evidence>
<dbReference type="Proteomes" id="UP000770015">
    <property type="component" value="Unassembled WGS sequence"/>
</dbReference>
<keyword evidence="6" id="KW-0804">Transcription</keyword>
<keyword evidence="5" id="KW-0238">DNA-binding</keyword>
<keyword evidence="11" id="KW-1185">Reference proteome</keyword>
<dbReference type="GO" id="GO:0043565">
    <property type="term" value="F:sequence-specific DNA binding"/>
    <property type="evidence" value="ECO:0007669"/>
    <property type="project" value="TreeGrafter"/>
</dbReference>
<dbReference type="SMART" id="SM00066">
    <property type="entry name" value="GAL4"/>
    <property type="match status" value="1"/>
</dbReference>
<feature type="non-terminal residue" evidence="10">
    <location>
        <position position="726"/>
    </location>
</feature>
<dbReference type="PROSITE" id="PS50048">
    <property type="entry name" value="ZN2_CY6_FUNGAL_2"/>
    <property type="match status" value="1"/>
</dbReference>
<keyword evidence="4" id="KW-0805">Transcription regulation</keyword>
<dbReference type="PANTHER" id="PTHR47782:SF12">
    <property type="entry name" value="ZN(II)2CYS6 TRANSCRIPTION FACTOR (EUROFUNG)"/>
    <property type="match status" value="1"/>
</dbReference>
<evidence type="ECO:0000313" key="10">
    <source>
        <dbReference type="EMBL" id="KAH6687774.1"/>
    </source>
</evidence>
<evidence type="ECO:0000256" key="6">
    <source>
        <dbReference type="ARBA" id="ARBA00023163"/>
    </source>
</evidence>
<dbReference type="Gene3D" id="4.10.240.10">
    <property type="entry name" value="Zn(2)-C6 fungal-type DNA-binding domain"/>
    <property type="match status" value="1"/>
</dbReference>
<organism evidence="10 11">
    <name type="scientific">Plectosphaerella plurivora</name>
    <dbReference type="NCBI Taxonomy" id="936078"/>
    <lineage>
        <taxon>Eukaryota</taxon>
        <taxon>Fungi</taxon>
        <taxon>Dikarya</taxon>
        <taxon>Ascomycota</taxon>
        <taxon>Pezizomycotina</taxon>
        <taxon>Sordariomycetes</taxon>
        <taxon>Hypocreomycetidae</taxon>
        <taxon>Glomerellales</taxon>
        <taxon>Plectosphaerellaceae</taxon>
        <taxon>Plectosphaerella</taxon>
    </lineage>
</organism>
<feature type="domain" description="Zn(2)-C6 fungal-type" evidence="9">
    <location>
        <begin position="12"/>
        <end position="42"/>
    </location>
</feature>
<dbReference type="GO" id="GO:0000981">
    <property type="term" value="F:DNA-binding transcription factor activity, RNA polymerase II-specific"/>
    <property type="evidence" value="ECO:0007669"/>
    <property type="project" value="InterPro"/>
</dbReference>
<dbReference type="OrthoDB" id="25921at2759"/>
<dbReference type="GO" id="GO:0008270">
    <property type="term" value="F:zinc ion binding"/>
    <property type="evidence" value="ECO:0007669"/>
    <property type="project" value="InterPro"/>
</dbReference>
<dbReference type="CDD" id="cd00067">
    <property type="entry name" value="GAL4"/>
    <property type="match status" value="1"/>
</dbReference>
<dbReference type="InterPro" id="IPR052202">
    <property type="entry name" value="Yeast_MetPath_Reg"/>
</dbReference>
<evidence type="ECO:0000313" key="11">
    <source>
        <dbReference type="Proteomes" id="UP000770015"/>
    </source>
</evidence>
<evidence type="ECO:0000256" key="1">
    <source>
        <dbReference type="ARBA" id="ARBA00004123"/>
    </source>
</evidence>
<comment type="subcellular location">
    <subcellularLocation>
        <location evidence="1">Nucleus</location>
    </subcellularLocation>
</comment>
<sequence length="726" mass="79474">MEPSTITSRTGACQRCHYRKVRCDRKRPSCTLCARLSVTCQYTPREHQVNLRRQDVERLEQRVRRLQAENDLLQARETPSNTTPRPPSTTSQHSAMRGHLPTSTASIVEYGLRQNGAHVSPGTPGGHDEVASQVISLSLSAGGGRNFVGSTSGLFLANLLQPHGQAPELSLLPSGHIPSSGSNHAGHRVSLSTLPPKTLAIEIIDAYSNHDRLQYPFLGPKTLESALENVYSSSTAEATDSSNCSAVDAFLVNMTLAIGTSQMHKLNWTGVWDAEISYNQAVARLGDVLSQGGIPALQALLLVCQYRMSTPSSDTSTSVWHLIGVAARMCLEFGLHRASTYEAPAGANVVQMQELETKRRCFWSVVSMDRVASIALGRPLAIQLDDIDVQLPHVDPEALQNVPSAALTSHSLATATLGTTEWYLATAIFVHIVRYRLICGKILNALHRSAGNDRASTLSYEAIRNDLAAELQSWHDGVSALPLLAPDTASPAGRSSFRCQDWYNLLYHNGILMLFRPSPCLCDTSRNSTALQHVHDSSQSALLLYANLHRTGRINYSWVTLHSVFIAGLSYIYALRSHLQHTQTRQRNDTNGPSACLNTSPTIAQVVSTTRACSKVLVAVSERWAVARNCSEVFDKLSDAVVADVIESQMTQAATTQSQRGNYDDFTTTVPQDNMHGSVDEQAGFIHMSVDNTLRDCFDDLQNICYDQYHSDAIVQLSQDWLVGLG</sequence>
<dbReference type="GO" id="GO:0006351">
    <property type="term" value="P:DNA-templated transcription"/>
    <property type="evidence" value="ECO:0007669"/>
    <property type="project" value="InterPro"/>
</dbReference>
<feature type="region of interest" description="Disordered" evidence="8">
    <location>
        <begin position="69"/>
        <end position="99"/>
    </location>
</feature>
<evidence type="ECO:0000256" key="5">
    <source>
        <dbReference type="ARBA" id="ARBA00023125"/>
    </source>
</evidence>
<dbReference type="PANTHER" id="PTHR47782">
    <property type="entry name" value="ZN(II)2CYS6 TRANSCRIPTION FACTOR (EUROFUNG)-RELATED"/>
    <property type="match status" value="1"/>
</dbReference>
<comment type="caution">
    <text evidence="10">The sequence shown here is derived from an EMBL/GenBank/DDBJ whole genome shotgun (WGS) entry which is preliminary data.</text>
</comment>
<evidence type="ECO:0000256" key="8">
    <source>
        <dbReference type="SAM" id="MobiDB-lite"/>
    </source>
</evidence>
<dbReference type="InterPro" id="IPR036864">
    <property type="entry name" value="Zn2-C6_fun-type_DNA-bd_sf"/>
</dbReference>
<keyword evidence="7" id="KW-0539">Nucleus</keyword>
<dbReference type="EMBL" id="JAGSXJ010000010">
    <property type="protein sequence ID" value="KAH6687774.1"/>
    <property type="molecule type" value="Genomic_DNA"/>
</dbReference>
<dbReference type="InterPro" id="IPR001138">
    <property type="entry name" value="Zn2Cys6_DnaBD"/>
</dbReference>
<evidence type="ECO:0000256" key="7">
    <source>
        <dbReference type="ARBA" id="ARBA00023242"/>
    </source>
</evidence>
<dbReference type="Pfam" id="PF00172">
    <property type="entry name" value="Zn_clus"/>
    <property type="match status" value="1"/>
</dbReference>
<dbReference type="AlphaFoldDB" id="A0A9P8VCM3"/>
<dbReference type="SMART" id="SM00906">
    <property type="entry name" value="Fungal_trans"/>
    <property type="match status" value="1"/>
</dbReference>
<dbReference type="Pfam" id="PF04082">
    <property type="entry name" value="Fungal_trans"/>
    <property type="match status" value="1"/>
</dbReference>
<dbReference type="GO" id="GO:0045944">
    <property type="term" value="P:positive regulation of transcription by RNA polymerase II"/>
    <property type="evidence" value="ECO:0007669"/>
    <property type="project" value="TreeGrafter"/>
</dbReference>
<accession>A0A9P8VCM3</accession>
<proteinExistence type="predicted"/>
<dbReference type="CDD" id="cd12148">
    <property type="entry name" value="fungal_TF_MHR"/>
    <property type="match status" value="1"/>
</dbReference>
<evidence type="ECO:0000256" key="2">
    <source>
        <dbReference type="ARBA" id="ARBA00022723"/>
    </source>
</evidence>
<protein>
    <submittedName>
        <fullName evidence="10">Fungal-specific transcription factor</fullName>
    </submittedName>
</protein>
<dbReference type="InterPro" id="IPR007219">
    <property type="entry name" value="XnlR_reg_dom"/>
</dbReference>
<evidence type="ECO:0000256" key="4">
    <source>
        <dbReference type="ARBA" id="ARBA00023015"/>
    </source>
</evidence>